<evidence type="ECO:0000256" key="2">
    <source>
        <dbReference type="SAM" id="MobiDB-lite"/>
    </source>
</evidence>
<sequence length="300" mass="30407">MPDVHGRTRLTTRASGGSPLAGGAAATVLERIVADALEPAYARGSDAARGAGRRGGGWARRLLLPLTLLLAGLLVAVSVRQAVDDAPSRERLRARLSAEYEARSTHRDGLASSVAVLRSATEGLVNRRRTADGLWAVANAEIDALAAPAGLAPARGPGARVTLVDPSAGPPADAGNPRPTAQGPDGRLADHDLADMVNALWATGAEAIAVNGVRLTALSAVRAAGDTILVGLSPVAAPYVVDVVGDPDTIVPGVTAAAVTLRLRTRMGAPPNAVTVARLDDVTVPAAPSPSLRYARGSGS</sequence>
<dbReference type="RefSeq" id="WP_071063726.1">
    <property type="nucleotide sequence ID" value="NZ_MAXA01000213.1"/>
</dbReference>
<protein>
    <recommendedName>
        <fullName evidence="5">DUF881 domain-containing protein</fullName>
    </recommendedName>
</protein>
<dbReference type="PANTHER" id="PTHR37313">
    <property type="entry name" value="UPF0749 PROTEIN RV1825"/>
    <property type="match status" value="1"/>
</dbReference>
<feature type="region of interest" description="Disordered" evidence="2">
    <location>
        <begin position="157"/>
        <end position="187"/>
    </location>
</feature>
<dbReference type="Proteomes" id="UP000179769">
    <property type="component" value="Unassembled WGS sequence"/>
</dbReference>
<dbReference type="AlphaFoldDB" id="A0A1S1Q5C5"/>
<organism evidence="3 4">
    <name type="scientific">Parafrankia soli</name>
    <dbReference type="NCBI Taxonomy" id="2599596"/>
    <lineage>
        <taxon>Bacteria</taxon>
        <taxon>Bacillati</taxon>
        <taxon>Actinomycetota</taxon>
        <taxon>Actinomycetes</taxon>
        <taxon>Frankiales</taxon>
        <taxon>Frankiaceae</taxon>
        <taxon>Parafrankia</taxon>
    </lineage>
</organism>
<gene>
    <name evidence="3" type="ORF">BBK14_03995</name>
</gene>
<dbReference type="OrthoDB" id="3218134at2"/>
<dbReference type="Gene3D" id="3.30.70.1880">
    <property type="entry name" value="Protein of unknown function DUF881"/>
    <property type="match status" value="1"/>
</dbReference>
<evidence type="ECO:0000313" key="3">
    <source>
        <dbReference type="EMBL" id="OHV28312.1"/>
    </source>
</evidence>
<dbReference type="PANTHER" id="PTHR37313:SF1">
    <property type="entry name" value="UPF0749 PROTEIN RV1823"/>
    <property type="match status" value="1"/>
</dbReference>
<dbReference type="GO" id="GO:0005886">
    <property type="term" value="C:plasma membrane"/>
    <property type="evidence" value="ECO:0007669"/>
    <property type="project" value="TreeGrafter"/>
</dbReference>
<dbReference type="InterPro" id="IPR010273">
    <property type="entry name" value="DUF881"/>
</dbReference>
<evidence type="ECO:0008006" key="5">
    <source>
        <dbReference type="Google" id="ProtNLM"/>
    </source>
</evidence>
<name>A0A1S1Q5C5_9ACTN</name>
<accession>A0A1S1Q5C5</accession>
<keyword evidence="4" id="KW-1185">Reference proteome</keyword>
<dbReference type="EMBL" id="MAXA01000213">
    <property type="protein sequence ID" value="OHV28312.1"/>
    <property type="molecule type" value="Genomic_DNA"/>
</dbReference>
<feature type="region of interest" description="Disordered" evidence="2">
    <location>
        <begin position="1"/>
        <end position="20"/>
    </location>
</feature>
<comment type="similarity">
    <text evidence="1">Belongs to the UPF0749 family.</text>
</comment>
<proteinExistence type="inferred from homology"/>
<reference evidence="4" key="1">
    <citation type="submission" date="2016-07" db="EMBL/GenBank/DDBJ databases">
        <title>Frankia sp. NRRL B-16219 Genome sequencing.</title>
        <authorList>
            <person name="Ghodhbane-Gtari F."/>
            <person name="Swanson E."/>
            <person name="Gueddou A."/>
            <person name="Louati M."/>
            <person name="Nouioui I."/>
            <person name="Hezbri K."/>
            <person name="Abebe-Akele F."/>
            <person name="Simpson S."/>
            <person name="Morris K."/>
            <person name="Thomas K."/>
            <person name="Gtari M."/>
            <person name="Tisa L.S."/>
        </authorList>
    </citation>
    <scope>NUCLEOTIDE SEQUENCE [LARGE SCALE GENOMIC DNA]</scope>
    <source>
        <strain evidence="4">NRRL B-16219</strain>
    </source>
</reference>
<evidence type="ECO:0000313" key="4">
    <source>
        <dbReference type="Proteomes" id="UP000179769"/>
    </source>
</evidence>
<comment type="caution">
    <text evidence="3">The sequence shown here is derived from an EMBL/GenBank/DDBJ whole genome shotgun (WGS) entry which is preliminary data.</text>
</comment>
<evidence type="ECO:0000256" key="1">
    <source>
        <dbReference type="ARBA" id="ARBA00009108"/>
    </source>
</evidence>
<dbReference type="Pfam" id="PF05949">
    <property type="entry name" value="DUF881"/>
    <property type="match status" value="1"/>
</dbReference>